<dbReference type="HOGENOM" id="CLU_166570_0_0_9"/>
<sequence length="102" mass="12070">MSRVLILVILLNIPFGYWRENVKKFSGQWFLAIHLPVPLMMFLRIQLGLGWEISTYLMLAGAYFIGQWLGAKWHRSWRKSMRVSSCLICDIARSRWIILISR</sequence>
<dbReference type="Proteomes" id="UP000005104">
    <property type="component" value="Chromosome"/>
</dbReference>
<keyword evidence="1" id="KW-1133">Transmembrane helix</keyword>
<evidence type="ECO:0000256" key="1">
    <source>
        <dbReference type="SAM" id="Phobius"/>
    </source>
</evidence>
<keyword evidence="3" id="KW-1185">Reference proteome</keyword>
<keyword evidence="1" id="KW-0812">Transmembrane</keyword>
<dbReference type="EMBL" id="CM001441">
    <property type="protein sequence ID" value="EHQ88735.1"/>
    <property type="molecule type" value="Genomic_DNA"/>
</dbReference>
<name>H5Y340_9FIRM</name>
<organism evidence="2 3">
    <name type="scientific">Desulfosporosinus youngiae DSM 17734</name>
    <dbReference type="NCBI Taxonomy" id="768710"/>
    <lineage>
        <taxon>Bacteria</taxon>
        <taxon>Bacillati</taxon>
        <taxon>Bacillota</taxon>
        <taxon>Clostridia</taxon>
        <taxon>Eubacteriales</taxon>
        <taxon>Desulfitobacteriaceae</taxon>
        <taxon>Desulfosporosinus</taxon>
    </lineage>
</organism>
<dbReference type="eggNOG" id="ENOG5033DSE">
    <property type="taxonomic scope" value="Bacteria"/>
</dbReference>
<dbReference type="STRING" id="768710.DesyoDRAFT_1603"/>
<proteinExistence type="predicted"/>
<evidence type="ECO:0000313" key="3">
    <source>
        <dbReference type="Proteomes" id="UP000005104"/>
    </source>
</evidence>
<gene>
    <name evidence="2" type="ORF">DesyoDRAFT_1603</name>
</gene>
<accession>H5Y340</accession>
<keyword evidence="1" id="KW-0472">Membrane</keyword>
<reference evidence="2 3" key="1">
    <citation type="submission" date="2011-11" db="EMBL/GenBank/DDBJ databases">
        <title>The Noncontiguous Finished genome of Desulfosporosinus youngiae DSM 17734.</title>
        <authorList>
            <consortium name="US DOE Joint Genome Institute (JGI-PGF)"/>
            <person name="Lucas S."/>
            <person name="Han J."/>
            <person name="Lapidus A."/>
            <person name="Cheng J.-F."/>
            <person name="Goodwin L."/>
            <person name="Pitluck S."/>
            <person name="Peters L."/>
            <person name="Ovchinnikova G."/>
            <person name="Lu M."/>
            <person name="Land M.L."/>
            <person name="Hauser L."/>
            <person name="Pester M."/>
            <person name="Spring S."/>
            <person name="Ollivier B."/>
            <person name="Rattei T."/>
            <person name="Klenk H.-P."/>
            <person name="Wagner M."/>
            <person name="Loy A."/>
            <person name="Woyke T.J."/>
        </authorList>
    </citation>
    <scope>NUCLEOTIDE SEQUENCE [LARGE SCALE GENOMIC DNA]</scope>
    <source>
        <strain evidence="2 3">DSM 17734</strain>
    </source>
</reference>
<evidence type="ECO:0000313" key="2">
    <source>
        <dbReference type="EMBL" id="EHQ88735.1"/>
    </source>
</evidence>
<dbReference type="AlphaFoldDB" id="H5Y340"/>
<protein>
    <submittedName>
        <fullName evidence="2">Uncharacterized protein</fullName>
    </submittedName>
</protein>
<feature type="transmembrane region" description="Helical" evidence="1">
    <location>
        <begin position="53"/>
        <end position="71"/>
    </location>
</feature>